<evidence type="ECO:0000313" key="3">
    <source>
        <dbReference type="Proteomes" id="UP000325902"/>
    </source>
</evidence>
<dbReference type="EMBL" id="VCHE01000031">
    <property type="protein sequence ID" value="KAB2575592.1"/>
    <property type="molecule type" value="Genomic_DNA"/>
</dbReference>
<evidence type="ECO:0000313" key="2">
    <source>
        <dbReference type="EMBL" id="KAB2575592.1"/>
    </source>
</evidence>
<feature type="region of interest" description="Disordered" evidence="1">
    <location>
        <begin position="218"/>
        <end position="361"/>
    </location>
</feature>
<dbReference type="Proteomes" id="UP000325902">
    <property type="component" value="Unassembled WGS sequence"/>
</dbReference>
<keyword evidence="3" id="KW-1185">Reference proteome</keyword>
<feature type="compositionally biased region" description="Polar residues" evidence="1">
    <location>
        <begin position="218"/>
        <end position="231"/>
    </location>
</feature>
<dbReference type="AlphaFoldDB" id="A0A5N5DES2"/>
<comment type="caution">
    <text evidence="2">The sequence shown here is derived from an EMBL/GenBank/DDBJ whole genome shotgun (WGS) entry which is preliminary data.</text>
</comment>
<evidence type="ECO:0000256" key="1">
    <source>
        <dbReference type="SAM" id="MobiDB-lite"/>
    </source>
</evidence>
<feature type="region of interest" description="Disordered" evidence="1">
    <location>
        <begin position="107"/>
        <end position="162"/>
    </location>
</feature>
<sequence>MDQDTVQARLDEVLAADAIEIRRAFRNFLMYAFDVVTHSCADPPPQLADEEMDDDFEYIMLKWYHAGDLPHRRIQQRREARELLAQEDPAYAALLQEAISTLHISDTDDSSVASTTHENEPESDSQKIGDGQPQDHPTTDANAVGPVAEESANPRPLYPRNSNTSLRILSVGGRELTHLGPTYIAVTNQGLKRFSEETIKEHSASHLLQNHLRGLSSQANLGVGQPSNTPRHPSVGFPSESPFENNGRTGFGPSVGNPLNSQHIMDVDLSVKPSNKPADENPDAESDKLTNENPDTESDKPADENSDAESDASVTGIKPNPDAGPSNQGPGSVIEIKSDHSSMDDWPAAPEDDYLSESSVTTDDTAMARPVPLSTMVWADSMFPFLQRIQVTGVQLAPIIQTLPLLSQYRLKPLEAFASIFEHMHIMVGSLSLLRLTPYDS</sequence>
<protein>
    <submittedName>
        <fullName evidence="2">Uncharacterized protein</fullName>
    </submittedName>
</protein>
<reference evidence="2 3" key="1">
    <citation type="journal article" date="2019" name="Sci. Rep.">
        <title>A multi-omics analysis of the grapevine pathogen Lasiodiplodia theobromae reveals that temperature affects the expression of virulence- and pathogenicity-related genes.</title>
        <authorList>
            <person name="Felix C."/>
            <person name="Meneses R."/>
            <person name="Goncalves M.F.M."/>
            <person name="Tilleman L."/>
            <person name="Duarte A.S."/>
            <person name="Jorrin-Novo J.V."/>
            <person name="Van de Peer Y."/>
            <person name="Deforce D."/>
            <person name="Van Nieuwerburgh F."/>
            <person name="Esteves A.C."/>
            <person name="Alves A."/>
        </authorList>
    </citation>
    <scope>NUCLEOTIDE SEQUENCE [LARGE SCALE GENOMIC DNA]</scope>
    <source>
        <strain evidence="2 3">LA-SOL3</strain>
    </source>
</reference>
<proteinExistence type="predicted"/>
<accession>A0A5N5DES2</accession>
<feature type="compositionally biased region" description="Basic and acidic residues" evidence="1">
    <location>
        <begin position="117"/>
        <end position="127"/>
    </location>
</feature>
<gene>
    <name evidence="2" type="ORF">DBV05_g5692</name>
</gene>
<name>A0A5N5DES2_9PEZI</name>
<organism evidence="2 3">
    <name type="scientific">Lasiodiplodia theobromae</name>
    <dbReference type="NCBI Taxonomy" id="45133"/>
    <lineage>
        <taxon>Eukaryota</taxon>
        <taxon>Fungi</taxon>
        <taxon>Dikarya</taxon>
        <taxon>Ascomycota</taxon>
        <taxon>Pezizomycotina</taxon>
        <taxon>Dothideomycetes</taxon>
        <taxon>Dothideomycetes incertae sedis</taxon>
        <taxon>Botryosphaeriales</taxon>
        <taxon>Botryosphaeriaceae</taxon>
        <taxon>Lasiodiplodia</taxon>
    </lineage>
</organism>